<dbReference type="EMBL" id="AUNC01000014">
    <property type="protein sequence ID" value="KEO57266.1"/>
    <property type="molecule type" value="Genomic_DNA"/>
</dbReference>
<comment type="caution">
    <text evidence="1">The sequence shown here is derived from an EMBL/GenBank/DDBJ whole genome shotgun (WGS) entry which is preliminary data.</text>
</comment>
<keyword evidence="2" id="KW-1185">Reference proteome</keyword>
<reference evidence="1 2" key="1">
    <citation type="submission" date="2013-07" db="EMBL/GenBank/DDBJ databases">
        <title>Thalassospira permensis NBRC 106175 Genome Sequencing.</title>
        <authorList>
            <person name="Lai Q."/>
            <person name="Shao Z."/>
        </authorList>
    </citation>
    <scope>NUCLEOTIDE SEQUENCE [LARGE SCALE GENOMIC DNA]</scope>
    <source>
        <strain evidence="1 2">NBRC 106175</strain>
    </source>
</reference>
<protein>
    <submittedName>
        <fullName evidence="1">Uncharacterized protein</fullName>
    </submittedName>
</protein>
<name>A0ABR4TP99_9PROT</name>
<evidence type="ECO:0000313" key="1">
    <source>
        <dbReference type="EMBL" id="KEO57266.1"/>
    </source>
</evidence>
<proteinExistence type="predicted"/>
<dbReference type="PROSITE" id="PS51257">
    <property type="entry name" value="PROKAR_LIPOPROTEIN"/>
    <property type="match status" value="1"/>
</dbReference>
<evidence type="ECO:0000313" key="2">
    <source>
        <dbReference type="Proteomes" id="UP000027463"/>
    </source>
</evidence>
<gene>
    <name evidence="1" type="ORF">SMB34_16855</name>
</gene>
<sequence length="54" mass="5707">MPKKGNFILFGTAACDRDSPGLSAGLLFGAQTTYISLGILIFTKIQAIQIAGEF</sequence>
<organism evidence="1 2">
    <name type="scientific">Thalassospira permensis NBRC 106175</name>
    <dbReference type="NCBI Taxonomy" id="1353532"/>
    <lineage>
        <taxon>Bacteria</taxon>
        <taxon>Pseudomonadati</taxon>
        <taxon>Pseudomonadota</taxon>
        <taxon>Alphaproteobacteria</taxon>
        <taxon>Rhodospirillales</taxon>
        <taxon>Thalassospiraceae</taxon>
        <taxon>Thalassospira</taxon>
    </lineage>
</organism>
<accession>A0ABR4TP99</accession>
<dbReference type="Proteomes" id="UP000027463">
    <property type="component" value="Unassembled WGS sequence"/>
</dbReference>